<evidence type="ECO:0000256" key="9">
    <source>
        <dbReference type="SAM" id="MobiDB-lite"/>
    </source>
</evidence>
<protein>
    <submittedName>
        <fullName evidence="10">Uncharacterized protein</fullName>
    </submittedName>
</protein>
<evidence type="ECO:0000256" key="1">
    <source>
        <dbReference type="ARBA" id="ARBA00002689"/>
    </source>
</evidence>
<reference evidence="10 11" key="1">
    <citation type="journal article" date="2015" name="Plant Cell">
        <title>Oil accumulation by the oleaginous diatom Fistulifera solaris as revealed by the genome and transcriptome.</title>
        <authorList>
            <person name="Tanaka T."/>
            <person name="Maeda Y."/>
            <person name="Veluchamy A."/>
            <person name="Tanaka M."/>
            <person name="Abida H."/>
            <person name="Marechal E."/>
            <person name="Bowler C."/>
            <person name="Muto M."/>
            <person name="Sunaga Y."/>
            <person name="Tanaka M."/>
            <person name="Yoshino T."/>
            <person name="Taniguchi T."/>
            <person name="Fukuda Y."/>
            <person name="Nemoto M."/>
            <person name="Matsumoto M."/>
            <person name="Wong P.S."/>
            <person name="Aburatani S."/>
            <person name="Fujibuchi W."/>
        </authorList>
    </citation>
    <scope>NUCLEOTIDE SEQUENCE [LARGE SCALE GENOMIC DNA]</scope>
    <source>
        <strain evidence="10 11">JPCC DA0580</strain>
    </source>
</reference>
<dbReference type="GO" id="GO:0061617">
    <property type="term" value="C:MICOS complex"/>
    <property type="evidence" value="ECO:0007669"/>
    <property type="project" value="InterPro"/>
</dbReference>
<dbReference type="Pfam" id="PF04418">
    <property type="entry name" value="DUF543"/>
    <property type="match status" value="1"/>
</dbReference>
<name>A0A1Z5KCU2_FISSO</name>
<evidence type="ECO:0000256" key="2">
    <source>
        <dbReference type="ARBA" id="ARBA00004273"/>
    </source>
</evidence>
<evidence type="ECO:0000313" key="10">
    <source>
        <dbReference type="EMBL" id="GAX24079.1"/>
    </source>
</evidence>
<accession>A0A1Z5KCU2</accession>
<evidence type="ECO:0000256" key="4">
    <source>
        <dbReference type="ARBA" id="ARBA00022692"/>
    </source>
</evidence>
<evidence type="ECO:0000256" key="6">
    <source>
        <dbReference type="ARBA" id="ARBA00022989"/>
    </source>
</evidence>
<organism evidence="10 11">
    <name type="scientific">Fistulifera solaris</name>
    <name type="common">Oleaginous diatom</name>
    <dbReference type="NCBI Taxonomy" id="1519565"/>
    <lineage>
        <taxon>Eukaryota</taxon>
        <taxon>Sar</taxon>
        <taxon>Stramenopiles</taxon>
        <taxon>Ochrophyta</taxon>
        <taxon>Bacillariophyta</taxon>
        <taxon>Bacillariophyceae</taxon>
        <taxon>Bacillariophycidae</taxon>
        <taxon>Naviculales</taxon>
        <taxon>Naviculaceae</taxon>
        <taxon>Fistulifera</taxon>
    </lineage>
</organism>
<dbReference type="InterPro" id="IPR007512">
    <property type="entry name" value="Mic10"/>
</dbReference>
<dbReference type="AlphaFoldDB" id="A0A1Z5KCU2"/>
<evidence type="ECO:0000256" key="5">
    <source>
        <dbReference type="ARBA" id="ARBA00022792"/>
    </source>
</evidence>
<comment type="similarity">
    <text evidence="3">Belongs to the MICOS complex subunit Mic10 family.</text>
</comment>
<gene>
    <name evidence="10" type="ORF">FisN_9Hh330</name>
</gene>
<feature type="region of interest" description="Disordered" evidence="9">
    <location>
        <begin position="1"/>
        <end position="24"/>
    </location>
</feature>
<dbReference type="EMBL" id="BDSP01000206">
    <property type="protein sequence ID" value="GAX24079.1"/>
    <property type="molecule type" value="Genomic_DNA"/>
</dbReference>
<dbReference type="Proteomes" id="UP000198406">
    <property type="component" value="Unassembled WGS sequence"/>
</dbReference>
<evidence type="ECO:0000313" key="11">
    <source>
        <dbReference type="Proteomes" id="UP000198406"/>
    </source>
</evidence>
<dbReference type="InParanoid" id="A0A1Z5KCU2"/>
<keyword evidence="6" id="KW-1133">Transmembrane helix</keyword>
<keyword evidence="5" id="KW-0999">Mitochondrion inner membrane</keyword>
<keyword evidence="11" id="KW-1185">Reference proteome</keyword>
<evidence type="ECO:0000256" key="8">
    <source>
        <dbReference type="ARBA" id="ARBA00023136"/>
    </source>
</evidence>
<proteinExistence type="inferred from homology"/>
<comment type="subcellular location">
    <subcellularLocation>
        <location evidence="2">Mitochondrion inner membrane</location>
    </subcellularLocation>
</comment>
<keyword evidence="8" id="KW-0472">Membrane</keyword>
<evidence type="ECO:0000256" key="3">
    <source>
        <dbReference type="ARBA" id="ARBA00006792"/>
    </source>
</evidence>
<keyword evidence="4" id="KW-0812">Transmembrane</keyword>
<evidence type="ECO:0000256" key="7">
    <source>
        <dbReference type="ARBA" id="ARBA00023128"/>
    </source>
</evidence>
<keyword evidence="7" id="KW-0496">Mitochondrion</keyword>
<comment type="function">
    <text evidence="1">Component of the MICOS complex, a large protein complex of the mitochondrial inner membrane that plays crucial roles in the maintenance of crista junctions, inner membrane architecture, and formation of contact sites to the outer membrane.</text>
</comment>
<sequence>MSEDPEKKAPVPVEPAPETGSWKLPSGFENVIEDGIVKVAAGAVAGGVLGLALARTGKGGRLGYLGAGVGVGLGSMYERALESFQKSK</sequence>
<comment type="caution">
    <text evidence="10">The sequence shown here is derived from an EMBL/GenBank/DDBJ whole genome shotgun (WGS) entry which is preliminary data.</text>
</comment>